<dbReference type="GO" id="GO:0051536">
    <property type="term" value="F:iron-sulfur cluster binding"/>
    <property type="evidence" value="ECO:0007669"/>
    <property type="project" value="InterPro"/>
</dbReference>
<dbReference type="InterPro" id="IPR041414">
    <property type="entry name" value="Raco-like_middle"/>
</dbReference>
<dbReference type="CDD" id="cd00207">
    <property type="entry name" value="fer2"/>
    <property type="match status" value="1"/>
</dbReference>
<dbReference type="Pfam" id="PF14574">
    <property type="entry name" value="RACo_C_ter"/>
    <property type="match status" value="1"/>
</dbReference>
<dbReference type="OrthoDB" id="9810588at2"/>
<dbReference type="Gene3D" id="3.10.20.880">
    <property type="match status" value="1"/>
</dbReference>
<dbReference type="Proteomes" id="UP000062160">
    <property type="component" value="Unassembled WGS sequence"/>
</dbReference>
<keyword evidence="3" id="KW-1185">Reference proteome</keyword>
<dbReference type="SUPFAM" id="SSF53067">
    <property type="entry name" value="Actin-like ATPase domain"/>
    <property type="match status" value="1"/>
</dbReference>
<dbReference type="InterPro" id="IPR040506">
    <property type="entry name" value="RACo_linker"/>
</dbReference>
<reference evidence="2" key="1">
    <citation type="journal article" date="2016" name="Genome Announc.">
        <title>Draft Genome Sequence of the Syntrophic Lactate-Degrading Bacterium Tepidanaerobacter syntrophicus JLT.</title>
        <authorList>
            <person name="Matsuura N."/>
            <person name="Ohashi A."/>
            <person name="Tourlousse D.M."/>
            <person name="Sekiguchi Y."/>
        </authorList>
    </citation>
    <scope>NUCLEOTIDE SEQUENCE [LARGE SCALE GENOMIC DNA]</scope>
    <source>
        <strain evidence="2">JL</strain>
    </source>
</reference>
<dbReference type="InterPro" id="IPR001041">
    <property type="entry name" value="2Fe-2S_ferredoxin-type"/>
</dbReference>
<dbReference type="Gene3D" id="3.30.420.480">
    <property type="entry name" value="Domain of unknown function (DUF4445)"/>
    <property type="match status" value="1"/>
</dbReference>
<dbReference type="InterPro" id="IPR042259">
    <property type="entry name" value="Raco-like_middle_sf"/>
</dbReference>
<dbReference type="STRING" id="224999.GCA_001485475_01202"/>
<dbReference type="InterPro" id="IPR027980">
    <property type="entry name" value="RACo_C"/>
</dbReference>
<gene>
    <name evidence="2" type="ORF">TSYNT_7205</name>
</gene>
<evidence type="ECO:0000259" key="1">
    <source>
        <dbReference type="PROSITE" id="PS51085"/>
    </source>
</evidence>
<name>A0A0U9HLI1_9FIRM</name>
<evidence type="ECO:0000313" key="2">
    <source>
        <dbReference type="EMBL" id="GAQ25187.1"/>
    </source>
</evidence>
<organism evidence="2">
    <name type="scientific">Tepidanaerobacter syntrophicus</name>
    <dbReference type="NCBI Taxonomy" id="224999"/>
    <lineage>
        <taxon>Bacteria</taxon>
        <taxon>Bacillati</taxon>
        <taxon>Bacillota</taxon>
        <taxon>Clostridia</taxon>
        <taxon>Thermosediminibacterales</taxon>
        <taxon>Tepidanaerobacteraceae</taxon>
        <taxon>Tepidanaerobacter</taxon>
    </lineage>
</organism>
<evidence type="ECO:0000313" key="3">
    <source>
        <dbReference type="Proteomes" id="UP000062160"/>
    </source>
</evidence>
<accession>A0A0U9HLI1</accession>
<dbReference type="EMBL" id="DF977001">
    <property type="protein sequence ID" value="GAQ25187.1"/>
    <property type="molecule type" value="Genomic_DNA"/>
</dbReference>
<dbReference type="RefSeq" id="WP_059032593.1">
    <property type="nucleotide sequence ID" value="NZ_DF977001.1"/>
</dbReference>
<dbReference type="PANTHER" id="PTHR42895:SF2">
    <property type="entry name" value="IRON-SULFUR CLUSTER PROTEIN"/>
    <property type="match status" value="1"/>
</dbReference>
<dbReference type="Gene3D" id="3.10.20.30">
    <property type="match status" value="1"/>
</dbReference>
<dbReference type="Pfam" id="PF00111">
    <property type="entry name" value="Fer2"/>
    <property type="match status" value="1"/>
</dbReference>
<protein>
    <submittedName>
        <fullName evidence="2">Uncharacterized 2Fe-2 and 4Fe-4S clusters-containing protein</fullName>
    </submittedName>
</protein>
<dbReference type="AlphaFoldDB" id="A0A0U9HLI1"/>
<dbReference type="Pfam" id="PF17650">
    <property type="entry name" value="RACo_linker"/>
    <property type="match status" value="1"/>
</dbReference>
<feature type="domain" description="2Fe-2S ferredoxin-type" evidence="1">
    <location>
        <begin position="4"/>
        <end position="93"/>
    </location>
</feature>
<proteinExistence type="predicted"/>
<dbReference type="PROSITE" id="PS51085">
    <property type="entry name" value="2FE2S_FER_2"/>
    <property type="match status" value="1"/>
</dbReference>
<dbReference type="Pfam" id="PF17651">
    <property type="entry name" value="Raco_middle"/>
    <property type="match status" value="1"/>
</dbReference>
<dbReference type="SUPFAM" id="SSF54292">
    <property type="entry name" value="2Fe-2S ferredoxin-like"/>
    <property type="match status" value="1"/>
</dbReference>
<dbReference type="InterPro" id="IPR012675">
    <property type="entry name" value="Beta-grasp_dom_sf"/>
</dbReference>
<dbReference type="InterPro" id="IPR043129">
    <property type="entry name" value="ATPase_NBD"/>
</dbReference>
<dbReference type="InterPro" id="IPR052911">
    <property type="entry name" value="Corrinoid_activation_enz"/>
</dbReference>
<sequence length="642" mass="69619">MEKCTITFQPAGKTVEVTRGTNLMEAARKAGVFLDAPCGGKGVCGKCKVKVKSGAHKHEYNSLLSPEEIEQGIRLACMTWVQDDMTVEILQIDVINDIMVEDITSGSKGKFIKKTVETLTSSGVKIVTKFEAVSLKLPKPTIDDNIPDFERVERELRQVLGCKNVKCFVEVLKKLPQALRRNNFEIRLFVSKNSDDCNIVSIAEKEKAGPLGLCADIGTTTVAACLADIQTGEIVASANSGNLQMQYGADVISRIIYSTKNSGLKKLQQAIAEGTLNQLINNMTSKLNIDKNDIIFSVFAGNTTMTHFLLGIPAENIRIEPYIPAFRHAPIFRAGDILLDINKNAPVFTLPNVASYVGGDIVAGVLASGIWNSDETILFMDLGTNGEIVLGNKEWMLTCACSAGPAFEGGEISCGMRAAIGAIDEVKINRYDLRPEIKVIGNVMPKGICGSGIIDAIAEMFLTGIIDMKGKLNTTIKSDRIRYNAHIGCSEYVIVFGDETESGRDITINEIDIDNFLRAKGAVYSGARTLLNNAGMTPEDIDKVIIAGGIGQNLDIENSIVIGLLPDIPHDKFDFVGNSSLAGAYACVISDEARKKAAEIADNMTYIELSADPLYMEEFISACFLPHTDTSLFPSLKDVMNL</sequence>
<dbReference type="NCBIfam" id="NF040756">
    <property type="entry name" value="corr_regen_AcsV"/>
    <property type="match status" value="1"/>
</dbReference>
<dbReference type="PANTHER" id="PTHR42895">
    <property type="entry name" value="IRON-SULFUR CLUSTER-BINDING PROTEIN-RELATED"/>
    <property type="match status" value="1"/>
</dbReference>
<dbReference type="InterPro" id="IPR036010">
    <property type="entry name" value="2Fe-2S_ferredoxin-like_sf"/>
</dbReference>